<dbReference type="Proteomes" id="UP000005877">
    <property type="component" value="Chromosome"/>
</dbReference>
<dbReference type="Pfam" id="PF00753">
    <property type="entry name" value="Lactamase_B"/>
    <property type="match status" value="1"/>
</dbReference>
<dbReference type="EMBL" id="CP003117">
    <property type="protein sequence ID" value="AET65130.1"/>
    <property type="molecule type" value="Genomic_DNA"/>
</dbReference>
<dbReference type="SMART" id="SM00849">
    <property type="entry name" value="Lactamase_B"/>
    <property type="match status" value="1"/>
</dbReference>
<gene>
    <name evidence="2" type="ordered locus">Mhar_1772</name>
</gene>
<dbReference type="AlphaFoldDB" id="G7WQY7"/>
<dbReference type="InterPro" id="IPR001279">
    <property type="entry name" value="Metallo-B-lactamas"/>
</dbReference>
<feature type="domain" description="Metallo-beta-lactamase" evidence="1">
    <location>
        <begin position="36"/>
        <end position="266"/>
    </location>
</feature>
<evidence type="ECO:0000313" key="3">
    <source>
        <dbReference type="Proteomes" id="UP000005877"/>
    </source>
</evidence>
<dbReference type="PATRIC" id="fig|1110509.7.peg.1969"/>
<evidence type="ECO:0000313" key="2">
    <source>
        <dbReference type="EMBL" id="AET65130.1"/>
    </source>
</evidence>
<sequence length="294" mass="33064">MKVRGIRKQKVGGYYMRLKVLVDNNTLIDRYFRGEPGVSYYLEEGGKKILFDLGYSDLFIDNARKMGIDLLDLDYVVLSHGHLDHTWGLGPLVRLITEAKVEGVHHKTPALVAHPAVFLSRRIGTLGEMGPLLRPGELCRHFDLTLSEEPVWLTDRLVFLGEILRENDFEAESPLGKVTIGGGEEDDFLMDDSALAYRSDEGIVIVTGCSHSGICNILEQAMRITGERRVVDLIGGLHLMKPSERRLEETKRYLERVRPRRIHPCHCTDLPSRLALAGVADLREVGVGLDLRLD</sequence>
<dbReference type="Gene3D" id="3.60.15.10">
    <property type="entry name" value="Ribonuclease Z/Hydroxyacylglutathione hydrolase-like"/>
    <property type="match status" value="1"/>
</dbReference>
<proteinExistence type="predicted"/>
<accession>G7WQY7</accession>
<dbReference type="InterPro" id="IPR041712">
    <property type="entry name" value="DHPS-like_MBL-fold"/>
</dbReference>
<dbReference type="InterPro" id="IPR052926">
    <property type="entry name" value="Metallo-beta-lactamase_dom"/>
</dbReference>
<keyword evidence="3" id="KW-1185">Reference proteome</keyword>
<reference evidence="2 3" key="1">
    <citation type="journal article" date="2012" name="PLoS ONE">
        <title>The genome characteristics and predicted function of methyl-group oxidation pathway in the obligate aceticlastic methanogens, Methanosaeta spp.</title>
        <authorList>
            <person name="Zhu J."/>
            <person name="Zheng H."/>
            <person name="Ai G."/>
            <person name="Zhang G."/>
            <person name="Liu D."/>
            <person name="Liu X."/>
            <person name="Dong X."/>
        </authorList>
    </citation>
    <scope>NUCLEOTIDE SEQUENCE [LARGE SCALE GENOMIC DNA]</scope>
    <source>
        <strain evidence="2 3">6Ac</strain>
    </source>
</reference>
<dbReference type="HOGENOM" id="CLU_036012_0_0_2"/>
<name>G7WQY7_METH6</name>
<dbReference type="InterPro" id="IPR036866">
    <property type="entry name" value="RibonucZ/Hydroxyglut_hydro"/>
</dbReference>
<dbReference type="STRING" id="1110509.Mhar_1772"/>
<dbReference type="CDD" id="cd07713">
    <property type="entry name" value="DHPS-like_MBL-fold"/>
    <property type="match status" value="1"/>
</dbReference>
<dbReference type="GO" id="GO:0016740">
    <property type="term" value="F:transferase activity"/>
    <property type="evidence" value="ECO:0007669"/>
    <property type="project" value="TreeGrafter"/>
</dbReference>
<dbReference type="KEGG" id="mhi:Mhar_1772"/>
<protein>
    <submittedName>
        <fullName evidence="2">Metallo-beta-lactamase superfamily protein</fullName>
    </submittedName>
</protein>
<evidence type="ECO:0000259" key="1">
    <source>
        <dbReference type="SMART" id="SM00849"/>
    </source>
</evidence>
<dbReference type="PANTHER" id="PTHR13754:SF18">
    <property type="entry name" value="7,8-DIHYDROPTERIN-6-METHYL-4-(BETA-D-RIBOFURANOSYL)-AMINOBENZENE-5'-PHOSPHATE SYNTHASE"/>
    <property type="match status" value="1"/>
</dbReference>
<dbReference type="PANTHER" id="PTHR13754">
    <property type="entry name" value="METALLO-BETA-LACTAMASE SUPERFAMILY PROTEIN"/>
    <property type="match status" value="1"/>
</dbReference>
<organism evidence="2 3">
    <name type="scientific">Methanothrix harundinacea (strain 6Ac)</name>
    <name type="common">Methanosaeta harundinacea</name>
    <dbReference type="NCBI Taxonomy" id="1110509"/>
    <lineage>
        <taxon>Archaea</taxon>
        <taxon>Methanobacteriati</taxon>
        <taxon>Methanobacteriota</taxon>
        <taxon>Stenosarchaea group</taxon>
        <taxon>Methanomicrobia</taxon>
        <taxon>Methanotrichales</taxon>
        <taxon>Methanotrichaceae</taxon>
        <taxon>Methanothrix</taxon>
    </lineage>
</organism>
<dbReference type="SUPFAM" id="SSF56281">
    <property type="entry name" value="Metallo-hydrolase/oxidoreductase"/>
    <property type="match status" value="1"/>
</dbReference>